<dbReference type="RefSeq" id="WP_036706268.1">
    <property type="nucleotide sequence ID" value="NZ_JRKQ01000001.1"/>
</dbReference>
<keyword evidence="1" id="KW-1133">Transmembrane helix</keyword>
<accession>A0A099GLX7</accession>
<proteinExistence type="predicted"/>
<feature type="transmembrane region" description="Helical" evidence="1">
    <location>
        <begin position="12"/>
        <end position="31"/>
    </location>
</feature>
<keyword evidence="1" id="KW-0812">Transmembrane</keyword>
<dbReference type="EMBL" id="JRKQ01000001">
    <property type="protein sequence ID" value="KGJ23746.1"/>
    <property type="molecule type" value="Genomic_DNA"/>
</dbReference>
<reference evidence="2 3" key="2">
    <citation type="submission" date="2014-10" db="EMBL/GenBank/DDBJ databases">
        <title>Paracoccus sanguinis sp. nov., isolated from clinical specimens of New York State patients.</title>
        <authorList>
            <person name="Mingle L.A."/>
            <person name="Cole J.A."/>
            <person name="Lapierre P."/>
            <person name="Musser K.A."/>
        </authorList>
    </citation>
    <scope>NUCLEOTIDE SEQUENCE [LARGE SCALE GENOMIC DNA]</scope>
    <source>
        <strain evidence="2 3">5503</strain>
    </source>
</reference>
<evidence type="ECO:0000313" key="3">
    <source>
        <dbReference type="Proteomes" id="UP000029858"/>
    </source>
</evidence>
<evidence type="ECO:0000256" key="1">
    <source>
        <dbReference type="SAM" id="Phobius"/>
    </source>
</evidence>
<dbReference type="Proteomes" id="UP000029858">
    <property type="component" value="Unassembled WGS sequence"/>
</dbReference>
<reference evidence="2 3" key="1">
    <citation type="submission" date="2014-09" db="EMBL/GenBank/DDBJ databases">
        <authorList>
            <person name="McGinnis J.M."/>
            <person name="Wolfgang W.J."/>
        </authorList>
    </citation>
    <scope>NUCLEOTIDE SEQUENCE [LARGE SCALE GENOMIC DNA]</scope>
    <source>
        <strain evidence="2 3">5503</strain>
    </source>
</reference>
<evidence type="ECO:0000313" key="2">
    <source>
        <dbReference type="EMBL" id="KGJ23746.1"/>
    </source>
</evidence>
<dbReference type="AlphaFoldDB" id="A0A099GLX7"/>
<name>A0A099GLX7_9RHOB</name>
<sequence length="152" mass="16952">MTLITNPVRNGRIWTVAIAAMWILVGAFASFPEELGNIEGRLMPVVRDLRIVEMSDTPDGPTVIRAEAVKVRRCAFRHVSWGLVGKDGLETAVGVINSEIQRLNDVGPIRTGPWHIYASRDEILTRGYAVMVHRCHPFFLTRTPVYAGDAVR</sequence>
<organism evidence="2 3">
    <name type="scientific">Paracoccus sanguinis</name>
    <dbReference type="NCBI Taxonomy" id="1545044"/>
    <lineage>
        <taxon>Bacteria</taxon>
        <taxon>Pseudomonadati</taxon>
        <taxon>Pseudomonadota</taxon>
        <taxon>Alphaproteobacteria</taxon>
        <taxon>Rhodobacterales</taxon>
        <taxon>Paracoccaceae</taxon>
        <taxon>Paracoccus</taxon>
    </lineage>
</organism>
<comment type="caution">
    <text evidence="2">The sequence shown here is derived from an EMBL/GenBank/DDBJ whole genome shotgun (WGS) entry which is preliminary data.</text>
</comment>
<keyword evidence="1" id="KW-0472">Membrane</keyword>
<protein>
    <submittedName>
        <fullName evidence="2">Uncharacterized protein</fullName>
    </submittedName>
</protein>
<gene>
    <name evidence="2" type="ORF">IX56_00250</name>
</gene>